<keyword evidence="12" id="KW-1185">Reference proteome</keyword>
<proteinExistence type="inferred from homology"/>
<comment type="similarity">
    <text evidence="6">Belongs to the ThrE exporter (TC 2.A.79) family.</text>
</comment>
<dbReference type="eggNOG" id="COG2966">
    <property type="taxonomic scope" value="Bacteria"/>
</dbReference>
<feature type="transmembrane region" description="Helical" evidence="8">
    <location>
        <begin position="212"/>
        <end position="228"/>
    </location>
</feature>
<keyword evidence="3 8" id="KW-0812">Transmembrane</keyword>
<dbReference type="Pfam" id="PF12821">
    <property type="entry name" value="ThrE_2"/>
    <property type="match status" value="1"/>
</dbReference>
<keyword evidence="2" id="KW-1003">Cell membrane</keyword>
<dbReference type="GO" id="GO:0015744">
    <property type="term" value="P:succinate transport"/>
    <property type="evidence" value="ECO:0007669"/>
    <property type="project" value="TreeGrafter"/>
</dbReference>
<dbReference type="Proteomes" id="UP000014809">
    <property type="component" value="Chromosome"/>
</dbReference>
<feature type="transmembrane region" description="Helical" evidence="8">
    <location>
        <begin position="394"/>
        <end position="412"/>
    </location>
</feature>
<name>S4XAC7_9CORY</name>
<dbReference type="Pfam" id="PF06738">
    <property type="entry name" value="ThrE"/>
    <property type="match status" value="1"/>
</dbReference>
<evidence type="ECO:0000256" key="4">
    <source>
        <dbReference type="ARBA" id="ARBA00022989"/>
    </source>
</evidence>
<feature type="domain" description="Threonine/serine exporter-like N-terminal" evidence="9">
    <location>
        <begin position="100"/>
        <end position="346"/>
    </location>
</feature>
<feature type="transmembrane region" description="Helical" evidence="8">
    <location>
        <begin position="418"/>
        <end position="438"/>
    </location>
</feature>
<organism evidence="11 12">
    <name type="scientific">Corynebacterium terpenotabidum Y-11</name>
    <dbReference type="NCBI Taxonomy" id="1200352"/>
    <lineage>
        <taxon>Bacteria</taxon>
        <taxon>Bacillati</taxon>
        <taxon>Actinomycetota</taxon>
        <taxon>Actinomycetes</taxon>
        <taxon>Mycobacteriales</taxon>
        <taxon>Corynebacteriaceae</taxon>
        <taxon>Corynebacterium</taxon>
    </lineage>
</organism>
<dbReference type="PANTHER" id="PTHR34390">
    <property type="entry name" value="UPF0442 PROTEIN YJJB-RELATED"/>
    <property type="match status" value="1"/>
</dbReference>
<dbReference type="STRING" id="1200352.A606_02195"/>
<dbReference type="HOGENOM" id="CLU_023738_0_0_11"/>
<sequence>MSDDRVDRRRTSAGTCTWKVEGGNGVGGITDVETHRDTHRGTRRKTHGIGARLTSLRNRASGLLAGGNRSTIDTIRMAPPPSPLAPVDLTDPLAVHLVTDVAIRIGDLLLSSGTGNSDTKAQILAITSAYGLYGCHVDITLNTITVYTRSTDHADPPIINFRVVSALSTDFSRLTEVDRLIRSIVNGATPVEQAVTIVTELERRPLPYRMRWVPPCWGLFAGFVALLLGGGPVVALISVFTTTIITAVNLYLSGKGLPLFFRNLIGGVIATVPAALTFSFARTLYIHLSPSIVIAACIIAMLAGLTLVQALQDGVTGAPVTASARFFETVLLTGGIIAGVAIGLQLMSRVGMSLPSLDTSASDFGGVGGVALRILGGVGAAAFFCLAEFCDRRALVVATFTTFVALVVHQLVMPLVGLDSVSAAGAVAVLIGLAGGLLSRRYLIPPQITAIAGITPLLPGLSLYRGMYSLLSDQLVVGLSSLGIALATATALAAGVTFGEWIARRLRAPRILHRDLGLRRPAVRRAPRHWKLRADRARRRRRR</sequence>
<evidence type="ECO:0000256" key="8">
    <source>
        <dbReference type="SAM" id="Phobius"/>
    </source>
</evidence>
<evidence type="ECO:0000259" key="9">
    <source>
        <dbReference type="Pfam" id="PF06738"/>
    </source>
</evidence>
<evidence type="ECO:0000256" key="7">
    <source>
        <dbReference type="SAM" id="MobiDB-lite"/>
    </source>
</evidence>
<dbReference type="GO" id="GO:0005886">
    <property type="term" value="C:plasma membrane"/>
    <property type="evidence" value="ECO:0007669"/>
    <property type="project" value="UniProtKB-SubCell"/>
</dbReference>
<feature type="transmembrane region" description="Helical" evidence="8">
    <location>
        <begin position="234"/>
        <end position="252"/>
    </location>
</feature>
<dbReference type="EMBL" id="CP003696">
    <property type="protein sequence ID" value="AGP30092.1"/>
    <property type="molecule type" value="Genomic_DNA"/>
</dbReference>
<keyword evidence="5 8" id="KW-0472">Membrane</keyword>
<dbReference type="PANTHER" id="PTHR34390:SF2">
    <property type="entry name" value="SUCCINATE TRANSPORTER SUBUNIT YJJP-RELATED"/>
    <property type="match status" value="1"/>
</dbReference>
<dbReference type="AlphaFoldDB" id="S4XAC7"/>
<dbReference type="InterPro" id="IPR010619">
    <property type="entry name" value="ThrE-like_N"/>
</dbReference>
<dbReference type="InterPro" id="IPR024528">
    <property type="entry name" value="ThrE_2"/>
</dbReference>
<keyword evidence="4 8" id="KW-1133">Transmembrane helix</keyword>
<comment type="subcellular location">
    <subcellularLocation>
        <location evidence="1">Cell membrane</location>
        <topology evidence="1">Multi-pass membrane protein</topology>
    </subcellularLocation>
</comment>
<evidence type="ECO:0000313" key="12">
    <source>
        <dbReference type="Proteomes" id="UP000014809"/>
    </source>
</evidence>
<evidence type="ECO:0000256" key="3">
    <source>
        <dbReference type="ARBA" id="ARBA00022692"/>
    </source>
</evidence>
<feature type="transmembrane region" description="Helical" evidence="8">
    <location>
        <begin position="367"/>
        <end position="387"/>
    </location>
</feature>
<feature type="transmembrane region" description="Helical" evidence="8">
    <location>
        <begin position="479"/>
        <end position="503"/>
    </location>
</feature>
<feature type="transmembrane region" description="Helical" evidence="8">
    <location>
        <begin position="259"/>
        <end position="278"/>
    </location>
</feature>
<accession>S4XAC7</accession>
<dbReference type="InterPro" id="IPR050539">
    <property type="entry name" value="ThrE_Dicarb/AminoAcid_Exp"/>
</dbReference>
<dbReference type="GO" id="GO:0022857">
    <property type="term" value="F:transmembrane transporter activity"/>
    <property type="evidence" value="ECO:0007669"/>
    <property type="project" value="InterPro"/>
</dbReference>
<dbReference type="NCBIfam" id="NF047720">
    <property type="entry name" value="ThrSerExpThrE"/>
    <property type="match status" value="1"/>
</dbReference>
<evidence type="ECO:0000256" key="1">
    <source>
        <dbReference type="ARBA" id="ARBA00004651"/>
    </source>
</evidence>
<dbReference type="eggNOG" id="COG3610">
    <property type="taxonomic scope" value="Bacteria"/>
</dbReference>
<feature type="transmembrane region" description="Helical" evidence="8">
    <location>
        <begin position="329"/>
        <end position="347"/>
    </location>
</feature>
<evidence type="ECO:0000256" key="5">
    <source>
        <dbReference type="ARBA" id="ARBA00023136"/>
    </source>
</evidence>
<dbReference type="KEGG" id="cter:A606_02195"/>
<feature type="region of interest" description="Disordered" evidence="7">
    <location>
        <begin position="27"/>
        <end position="46"/>
    </location>
</feature>
<evidence type="ECO:0000256" key="2">
    <source>
        <dbReference type="ARBA" id="ARBA00022475"/>
    </source>
</evidence>
<evidence type="ECO:0000313" key="11">
    <source>
        <dbReference type="EMBL" id="AGP30092.1"/>
    </source>
</evidence>
<feature type="transmembrane region" description="Helical" evidence="8">
    <location>
        <begin position="450"/>
        <end position="467"/>
    </location>
</feature>
<protein>
    <submittedName>
        <fullName evidence="11">Amino acid export carrier protein</fullName>
    </submittedName>
</protein>
<feature type="domain" description="Threonine/Serine exporter ThrE" evidence="10">
    <location>
        <begin position="380"/>
        <end position="500"/>
    </location>
</feature>
<reference evidence="11 12" key="1">
    <citation type="submission" date="2012-06" db="EMBL/GenBank/DDBJ databases">
        <title>Complete genome sequence of Corynebacterium terpenotabidum Y-11 (=DSM 44721).</title>
        <authorList>
            <person name="Ruckert C."/>
            <person name="Albersmeier A."/>
            <person name="Al-Dilaimi A."/>
            <person name="Szczepanowski R."/>
            <person name="Kalinowski J."/>
        </authorList>
    </citation>
    <scope>NUCLEOTIDE SEQUENCE [LARGE SCALE GENOMIC DNA]</scope>
    <source>
        <strain evidence="11 12">Y-11</strain>
    </source>
</reference>
<gene>
    <name evidence="11" type="ORF">A606_02195</name>
</gene>
<feature type="transmembrane region" description="Helical" evidence="8">
    <location>
        <begin position="284"/>
        <end position="308"/>
    </location>
</feature>
<dbReference type="PATRIC" id="fig|1200352.3.peg.443"/>
<evidence type="ECO:0000259" key="10">
    <source>
        <dbReference type="Pfam" id="PF12821"/>
    </source>
</evidence>
<evidence type="ECO:0000256" key="6">
    <source>
        <dbReference type="ARBA" id="ARBA00034125"/>
    </source>
</evidence>